<gene>
    <name evidence="1" type="ORF">H9Q76_12575</name>
</gene>
<reference evidence="1 2" key="1">
    <citation type="submission" date="2020-08" db="EMBL/GenBank/DDBJ databases">
        <authorList>
            <person name="Liu C."/>
            <person name="Sun Q."/>
        </authorList>
    </citation>
    <scope>NUCLEOTIDE SEQUENCE [LARGE SCALE GENOMIC DNA]</scope>
    <source>
        <strain evidence="1 2">NSJ-4</strain>
    </source>
</reference>
<dbReference type="KEGG" id="wcp:H9Q76_12575"/>
<organism evidence="1 2">
    <name type="scientific">Wujia chipingensis</name>
    <dbReference type="NCBI Taxonomy" id="2763670"/>
    <lineage>
        <taxon>Bacteria</taxon>
        <taxon>Bacillati</taxon>
        <taxon>Bacillota</taxon>
        <taxon>Clostridia</taxon>
        <taxon>Lachnospirales</taxon>
        <taxon>Lachnospiraceae</taxon>
        <taxon>Wujia</taxon>
    </lineage>
</organism>
<name>A0A7G9FLU6_9FIRM</name>
<dbReference type="RefSeq" id="WP_181985554.1">
    <property type="nucleotide sequence ID" value="NZ_CP060632.1"/>
</dbReference>
<dbReference type="InterPro" id="IPR038705">
    <property type="entry name" value="YabP_sf"/>
</dbReference>
<evidence type="ECO:0000313" key="1">
    <source>
        <dbReference type="EMBL" id="QNL99527.1"/>
    </source>
</evidence>
<keyword evidence="2" id="KW-1185">Reference proteome</keyword>
<dbReference type="Gene3D" id="2.60.40.2000">
    <property type="match status" value="1"/>
</dbReference>
<protein>
    <recommendedName>
        <fullName evidence="3">Sporulation protein YabP</fullName>
    </recommendedName>
</protein>
<dbReference type="AlphaFoldDB" id="A0A7G9FLU6"/>
<dbReference type="Proteomes" id="UP000515819">
    <property type="component" value="Chromosome"/>
</dbReference>
<evidence type="ECO:0000313" key="2">
    <source>
        <dbReference type="Proteomes" id="UP000515819"/>
    </source>
</evidence>
<dbReference type="EMBL" id="CP060632">
    <property type="protein sequence ID" value="QNL99527.1"/>
    <property type="molecule type" value="Genomic_DNA"/>
</dbReference>
<evidence type="ECO:0008006" key="3">
    <source>
        <dbReference type="Google" id="ProtNLM"/>
    </source>
</evidence>
<dbReference type="Pfam" id="PF07873">
    <property type="entry name" value="YabP"/>
    <property type="match status" value="1"/>
</dbReference>
<sequence>MIHITQRAHMSLTGLEKVISMEPELVEVETTADHLAIKGQNLHAEKLDMEKGELQLTGTIQGMLYSDKKGKKKAAAIAKRLFR</sequence>
<dbReference type="InterPro" id="IPR022476">
    <property type="entry name" value="Spore_YabP/YqfC"/>
</dbReference>
<accession>A0A7G9FLU6</accession>
<proteinExistence type="predicted"/>